<dbReference type="RefSeq" id="WP_190210025.1">
    <property type="nucleotide sequence ID" value="NZ_BNBO01000005.1"/>
</dbReference>
<evidence type="ECO:0000256" key="1">
    <source>
        <dbReference type="SAM" id="MobiDB-lite"/>
    </source>
</evidence>
<reference evidence="2" key="2">
    <citation type="submission" date="2020-09" db="EMBL/GenBank/DDBJ databases">
        <authorList>
            <person name="Sun Q."/>
            <person name="Ohkuma M."/>
        </authorList>
    </citation>
    <scope>NUCLEOTIDE SEQUENCE</scope>
    <source>
        <strain evidence="2">JCM 4646</strain>
    </source>
</reference>
<feature type="region of interest" description="Disordered" evidence="1">
    <location>
        <begin position="1"/>
        <end position="25"/>
    </location>
</feature>
<name>A0A919KMD8_9ACTN</name>
<evidence type="ECO:0000313" key="2">
    <source>
        <dbReference type="EMBL" id="GHH64399.1"/>
    </source>
</evidence>
<accession>A0A919KMD8</accession>
<reference evidence="2" key="1">
    <citation type="journal article" date="2014" name="Int. J. Syst. Evol. Microbiol.">
        <title>Complete genome sequence of Corynebacterium casei LMG S-19264T (=DSM 44701T), isolated from a smear-ripened cheese.</title>
        <authorList>
            <consortium name="US DOE Joint Genome Institute (JGI-PGF)"/>
            <person name="Walter F."/>
            <person name="Albersmeier A."/>
            <person name="Kalinowski J."/>
            <person name="Ruckert C."/>
        </authorList>
    </citation>
    <scope>NUCLEOTIDE SEQUENCE</scope>
    <source>
        <strain evidence="2">JCM 4646</strain>
    </source>
</reference>
<dbReference type="Proteomes" id="UP000617734">
    <property type="component" value="Unassembled WGS sequence"/>
</dbReference>
<organism evidence="2 3">
    <name type="scientific">Kitasatospora indigofera</name>
    <dbReference type="NCBI Taxonomy" id="67307"/>
    <lineage>
        <taxon>Bacteria</taxon>
        <taxon>Bacillati</taxon>
        <taxon>Actinomycetota</taxon>
        <taxon>Actinomycetes</taxon>
        <taxon>Kitasatosporales</taxon>
        <taxon>Streptomycetaceae</taxon>
        <taxon>Kitasatospora</taxon>
    </lineage>
</organism>
<gene>
    <name evidence="2" type="ORF">GCM10018781_15460</name>
</gene>
<protein>
    <submittedName>
        <fullName evidence="2">Uncharacterized protein</fullName>
    </submittedName>
</protein>
<dbReference type="EMBL" id="BNBO01000005">
    <property type="protein sequence ID" value="GHH64399.1"/>
    <property type="molecule type" value="Genomic_DNA"/>
</dbReference>
<dbReference type="AlphaFoldDB" id="A0A919KMD8"/>
<dbReference type="GeneID" id="95352041"/>
<sequence length="47" mass="4915">MTEQPDQAAAASEYGPEVDEPAGAPVAIVIRRLEKKETTNASNSTGN</sequence>
<proteinExistence type="predicted"/>
<comment type="caution">
    <text evidence="2">The sequence shown here is derived from an EMBL/GenBank/DDBJ whole genome shotgun (WGS) entry which is preliminary data.</text>
</comment>
<keyword evidence="3" id="KW-1185">Reference proteome</keyword>
<evidence type="ECO:0000313" key="3">
    <source>
        <dbReference type="Proteomes" id="UP000617734"/>
    </source>
</evidence>